<protein>
    <submittedName>
        <fullName evidence="2">HAD family hydrolase</fullName>
    </submittedName>
</protein>
<keyword evidence="3" id="KW-1185">Reference proteome</keyword>
<dbReference type="EMBL" id="CP098747">
    <property type="protein sequence ID" value="USG61626.1"/>
    <property type="molecule type" value="Genomic_DNA"/>
</dbReference>
<dbReference type="SFLD" id="SFLDG01129">
    <property type="entry name" value="C1.5:_HAD__Beta-PGM__Phosphata"/>
    <property type="match status" value="1"/>
</dbReference>
<keyword evidence="1 2" id="KW-0378">Hydrolase</keyword>
<reference evidence="2" key="1">
    <citation type="submission" date="2022-06" db="EMBL/GenBank/DDBJ databases">
        <title>Sneathiella actinostolidae sp. nov., isolated from a sea anemonein the Western Pacific Ocean.</title>
        <authorList>
            <person name="Wei M.J."/>
        </authorList>
    </citation>
    <scope>NUCLEOTIDE SEQUENCE</scope>
    <source>
        <strain evidence="2">PHK-P5</strain>
    </source>
</reference>
<dbReference type="Gene3D" id="3.40.50.1000">
    <property type="entry name" value="HAD superfamily/HAD-like"/>
    <property type="match status" value="1"/>
</dbReference>
<dbReference type="Gene3D" id="1.10.150.240">
    <property type="entry name" value="Putative phosphatase, domain 2"/>
    <property type="match status" value="1"/>
</dbReference>
<dbReference type="RefSeq" id="WP_251934756.1">
    <property type="nucleotide sequence ID" value="NZ_CP098747.1"/>
</dbReference>
<evidence type="ECO:0000313" key="3">
    <source>
        <dbReference type="Proteomes" id="UP001056291"/>
    </source>
</evidence>
<name>A0ABY4W363_9PROT</name>
<dbReference type="InterPro" id="IPR051540">
    <property type="entry name" value="S-2-haloacid_dehalogenase"/>
</dbReference>
<dbReference type="SUPFAM" id="SSF56784">
    <property type="entry name" value="HAD-like"/>
    <property type="match status" value="1"/>
</dbReference>
<dbReference type="PANTHER" id="PTHR43316">
    <property type="entry name" value="HYDROLASE, HALOACID DELAHOGENASE-RELATED"/>
    <property type="match status" value="1"/>
</dbReference>
<dbReference type="InterPro" id="IPR023214">
    <property type="entry name" value="HAD_sf"/>
</dbReference>
<dbReference type="InterPro" id="IPR006439">
    <property type="entry name" value="HAD-SF_hydro_IA"/>
</dbReference>
<dbReference type="NCBIfam" id="TIGR01549">
    <property type="entry name" value="HAD-SF-IA-v1"/>
    <property type="match status" value="1"/>
</dbReference>
<dbReference type="InterPro" id="IPR036412">
    <property type="entry name" value="HAD-like_sf"/>
</dbReference>
<proteinExistence type="predicted"/>
<accession>A0ABY4W363</accession>
<organism evidence="2 3">
    <name type="scientific">Sneathiella marina</name>
    <dbReference type="NCBI Taxonomy" id="2950108"/>
    <lineage>
        <taxon>Bacteria</taxon>
        <taxon>Pseudomonadati</taxon>
        <taxon>Pseudomonadota</taxon>
        <taxon>Alphaproteobacteria</taxon>
        <taxon>Sneathiellales</taxon>
        <taxon>Sneathiellaceae</taxon>
        <taxon>Sneathiella</taxon>
    </lineage>
</organism>
<evidence type="ECO:0000256" key="1">
    <source>
        <dbReference type="ARBA" id="ARBA00022801"/>
    </source>
</evidence>
<gene>
    <name evidence="2" type="ORF">NBZ79_01370</name>
</gene>
<evidence type="ECO:0000313" key="2">
    <source>
        <dbReference type="EMBL" id="USG61626.1"/>
    </source>
</evidence>
<dbReference type="SFLD" id="SFLDS00003">
    <property type="entry name" value="Haloacid_Dehalogenase"/>
    <property type="match status" value="1"/>
</dbReference>
<dbReference type="GO" id="GO:0016787">
    <property type="term" value="F:hydrolase activity"/>
    <property type="evidence" value="ECO:0007669"/>
    <property type="project" value="UniProtKB-KW"/>
</dbReference>
<dbReference type="Pfam" id="PF00702">
    <property type="entry name" value="Hydrolase"/>
    <property type="match status" value="1"/>
</dbReference>
<dbReference type="PRINTS" id="PR00413">
    <property type="entry name" value="HADHALOGNASE"/>
</dbReference>
<dbReference type="InterPro" id="IPR023198">
    <property type="entry name" value="PGP-like_dom2"/>
</dbReference>
<dbReference type="Proteomes" id="UP001056291">
    <property type="component" value="Chromosome"/>
</dbReference>
<sequence>MSVKAVVFDVGETLVDESRYWSDWASYFGVSAENFMDRLRDVIACGQHHHAVFRSYDPDFKLAEALRAREEAGTAYSLRPSDLYADSISSLEQLRQSGYKIGIAGNQPESVQIALKSLGVPADYVASSAAFQVEKPDKLFFEKVLEMMAYAPAEVAYVGDRLDNDIFPAQNAGMKGIFLKRGPWGQDHAKRSECQNADLVVNDLAEIQPRLKSI</sequence>